<evidence type="ECO:0008006" key="3">
    <source>
        <dbReference type="Google" id="ProtNLM"/>
    </source>
</evidence>
<gene>
    <name evidence="1" type="ORF">DXZ20_31780</name>
</gene>
<sequence>MENSESDLALREGLIDFSDQIAKVEVLMTIAGLSWRSPLISQWLNQWLDCPTKEWCSFNDLLLLEERLCIELIDGGLARA</sequence>
<reference evidence="1 2" key="1">
    <citation type="journal article" date="2020" name="Microb. Ecol.">
        <title>Ecogenomics of the Marine Benthic Filamentous Cyanobacterium Adonisia.</title>
        <authorList>
            <person name="Walter J.M."/>
            <person name="Coutinho F.H."/>
            <person name="Leomil L."/>
            <person name="Hargreaves P.I."/>
            <person name="Campeao M.E."/>
            <person name="Vieira V.V."/>
            <person name="Silva B.S."/>
            <person name="Fistarol G.O."/>
            <person name="Salomon P.S."/>
            <person name="Sawabe T."/>
            <person name="Mino S."/>
            <person name="Hosokawa M."/>
            <person name="Miyashita H."/>
            <person name="Maruyama F."/>
            <person name="van Verk M.C."/>
            <person name="Dutilh B.E."/>
            <person name="Thompson C.C."/>
            <person name="Thompson F.L."/>
        </authorList>
    </citation>
    <scope>NUCLEOTIDE SEQUENCE [LARGE SCALE GENOMIC DNA]</scope>
    <source>
        <strain evidence="1 2">CCMR0081</strain>
    </source>
</reference>
<name>A0A6M0RV69_9CYAN</name>
<organism evidence="1 2">
    <name type="scientific">Adonisia turfae CCMR0081</name>
    <dbReference type="NCBI Taxonomy" id="2292702"/>
    <lineage>
        <taxon>Bacteria</taxon>
        <taxon>Bacillati</taxon>
        <taxon>Cyanobacteriota</taxon>
        <taxon>Adonisia</taxon>
        <taxon>Adonisia turfae</taxon>
    </lineage>
</organism>
<dbReference type="AlphaFoldDB" id="A0A6M0RV69"/>
<evidence type="ECO:0000313" key="2">
    <source>
        <dbReference type="Proteomes" id="UP000481033"/>
    </source>
</evidence>
<proteinExistence type="predicted"/>
<dbReference type="Proteomes" id="UP000481033">
    <property type="component" value="Unassembled WGS sequence"/>
</dbReference>
<accession>A0A6M0RV69</accession>
<keyword evidence="2" id="KW-1185">Reference proteome</keyword>
<comment type="caution">
    <text evidence="1">The sequence shown here is derived from an EMBL/GenBank/DDBJ whole genome shotgun (WGS) entry which is preliminary data.</text>
</comment>
<protein>
    <recommendedName>
        <fullName evidence="3">DUF2384 domain-containing protein</fullName>
    </recommendedName>
</protein>
<dbReference type="EMBL" id="QXHD01000004">
    <property type="protein sequence ID" value="NEZ60147.1"/>
    <property type="molecule type" value="Genomic_DNA"/>
</dbReference>
<evidence type="ECO:0000313" key="1">
    <source>
        <dbReference type="EMBL" id="NEZ60147.1"/>
    </source>
</evidence>